<comment type="caution">
    <text evidence="2">The sequence shown here is derived from an EMBL/GenBank/DDBJ whole genome shotgun (WGS) entry which is preliminary data.</text>
</comment>
<protein>
    <recommendedName>
        <fullName evidence="1">Transposase IS4-like domain-containing protein</fullName>
    </recommendedName>
</protein>
<dbReference type="GO" id="GO:0004803">
    <property type="term" value="F:transposase activity"/>
    <property type="evidence" value="ECO:0007669"/>
    <property type="project" value="InterPro"/>
</dbReference>
<dbReference type="InterPro" id="IPR002559">
    <property type="entry name" value="Transposase_11"/>
</dbReference>
<dbReference type="AlphaFoldDB" id="X1VWF3"/>
<name>X1VWF3_9ZZZZ</name>
<feature type="domain" description="Transposase IS4-like" evidence="1">
    <location>
        <begin position="49"/>
        <end position="117"/>
    </location>
</feature>
<evidence type="ECO:0000259" key="1">
    <source>
        <dbReference type="Pfam" id="PF01609"/>
    </source>
</evidence>
<dbReference type="InterPro" id="IPR012337">
    <property type="entry name" value="RNaseH-like_sf"/>
</dbReference>
<dbReference type="SUPFAM" id="SSF53098">
    <property type="entry name" value="Ribonuclease H-like"/>
    <property type="match status" value="1"/>
</dbReference>
<evidence type="ECO:0000313" key="2">
    <source>
        <dbReference type="EMBL" id="GAJ15425.1"/>
    </source>
</evidence>
<feature type="non-terminal residue" evidence="2">
    <location>
        <position position="1"/>
    </location>
</feature>
<sequence length="139" mass="16595">QNPQIKKLITPALQEENWLVLPNNNEDEYKTIKVILPKTKLPLMIVILRDRKTKENVRCFATTDTELGARELLKKYRYRWIIENGLKDLVASYYIDEVYGKDPEKIEFEFYCVMVARMAYEYFLKELGGRYLYKEDGNK</sequence>
<dbReference type="GO" id="GO:0006313">
    <property type="term" value="P:DNA transposition"/>
    <property type="evidence" value="ECO:0007669"/>
    <property type="project" value="InterPro"/>
</dbReference>
<dbReference type="EMBL" id="BARW01027413">
    <property type="protein sequence ID" value="GAJ15425.1"/>
    <property type="molecule type" value="Genomic_DNA"/>
</dbReference>
<reference evidence="2" key="1">
    <citation type="journal article" date="2014" name="Front. Microbiol.">
        <title>High frequency of phylogenetically diverse reductive dehalogenase-homologous genes in deep subseafloor sedimentary metagenomes.</title>
        <authorList>
            <person name="Kawai M."/>
            <person name="Futagami T."/>
            <person name="Toyoda A."/>
            <person name="Takaki Y."/>
            <person name="Nishi S."/>
            <person name="Hori S."/>
            <person name="Arai W."/>
            <person name="Tsubouchi T."/>
            <person name="Morono Y."/>
            <person name="Uchiyama I."/>
            <person name="Ito T."/>
            <person name="Fujiyama A."/>
            <person name="Inagaki F."/>
            <person name="Takami H."/>
        </authorList>
    </citation>
    <scope>NUCLEOTIDE SEQUENCE</scope>
    <source>
        <strain evidence="2">Expedition CK06-06</strain>
    </source>
</reference>
<accession>X1VWF3</accession>
<organism evidence="2">
    <name type="scientific">marine sediment metagenome</name>
    <dbReference type="NCBI Taxonomy" id="412755"/>
    <lineage>
        <taxon>unclassified sequences</taxon>
        <taxon>metagenomes</taxon>
        <taxon>ecological metagenomes</taxon>
    </lineage>
</organism>
<dbReference type="GO" id="GO:0003677">
    <property type="term" value="F:DNA binding"/>
    <property type="evidence" value="ECO:0007669"/>
    <property type="project" value="InterPro"/>
</dbReference>
<proteinExistence type="predicted"/>
<gene>
    <name evidence="2" type="ORF">S12H4_44488</name>
</gene>
<dbReference type="Pfam" id="PF01609">
    <property type="entry name" value="DDE_Tnp_1"/>
    <property type="match status" value="1"/>
</dbReference>